<evidence type="ECO:0000313" key="6">
    <source>
        <dbReference type="EMBL" id="MVN78956.1"/>
    </source>
</evidence>
<dbReference type="InterPro" id="IPR013762">
    <property type="entry name" value="Integrase-like_cat_sf"/>
</dbReference>
<accession>A0A7K1TKS8</accession>
<evidence type="ECO:0000313" key="7">
    <source>
        <dbReference type="Proteomes" id="UP000441336"/>
    </source>
</evidence>
<dbReference type="GO" id="GO:0006310">
    <property type="term" value="P:DNA recombination"/>
    <property type="evidence" value="ECO:0007669"/>
    <property type="project" value="UniProtKB-KW"/>
</dbReference>
<keyword evidence="3" id="KW-0233">DNA recombination</keyword>
<evidence type="ECO:0000256" key="1">
    <source>
        <dbReference type="ARBA" id="ARBA00022908"/>
    </source>
</evidence>
<dbReference type="Gene3D" id="1.10.443.10">
    <property type="entry name" value="Intergrase catalytic core"/>
    <property type="match status" value="1"/>
</dbReference>
<dbReference type="GO" id="GO:0015074">
    <property type="term" value="P:DNA integration"/>
    <property type="evidence" value="ECO:0007669"/>
    <property type="project" value="UniProtKB-KW"/>
</dbReference>
<evidence type="ECO:0000256" key="2">
    <source>
        <dbReference type="ARBA" id="ARBA00023125"/>
    </source>
</evidence>
<reference evidence="6 7" key="1">
    <citation type="submission" date="2019-12" db="EMBL/GenBank/DDBJ databases">
        <title>Hymenobacter sp. HMF4947 Genome sequencing and assembly.</title>
        <authorList>
            <person name="Kang H."/>
            <person name="Cha I."/>
            <person name="Kim H."/>
            <person name="Joh K."/>
        </authorList>
    </citation>
    <scope>NUCLEOTIDE SEQUENCE [LARGE SCALE GENOMIC DNA]</scope>
    <source>
        <strain evidence="6 7">HMF4947</strain>
    </source>
</reference>
<keyword evidence="1" id="KW-0229">DNA integration</keyword>
<evidence type="ECO:0000259" key="5">
    <source>
        <dbReference type="PROSITE" id="PS51900"/>
    </source>
</evidence>
<dbReference type="InterPro" id="IPR025269">
    <property type="entry name" value="SAM-like_dom"/>
</dbReference>
<dbReference type="InterPro" id="IPR010998">
    <property type="entry name" value="Integrase_recombinase_N"/>
</dbReference>
<dbReference type="EMBL" id="WQKZ01000008">
    <property type="protein sequence ID" value="MVN78956.1"/>
    <property type="molecule type" value="Genomic_DNA"/>
</dbReference>
<proteinExistence type="predicted"/>
<keyword evidence="7" id="KW-1185">Reference proteome</keyword>
<dbReference type="Pfam" id="PF13102">
    <property type="entry name" value="Phage_int_SAM_5"/>
    <property type="match status" value="1"/>
</dbReference>
<dbReference type="GO" id="GO:0003677">
    <property type="term" value="F:DNA binding"/>
    <property type="evidence" value="ECO:0007669"/>
    <property type="project" value="UniProtKB-UniRule"/>
</dbReference>
<keyword evidence="2 4" id="KW-0238">DNA-binding</keyword>
<dbReference type="AlphaFoldDB" id="A0A7K1TKS8"/>
<name>A0A7K1TKS8_9BACT</name>
<evidence type="ECO:0000256" key="4">
    <source>
        <dbReference type="PROSITE-ProRule" id="PRU01248"/>
    </source>
</evidence>
<dbReference type="RefSeq" id="WP_157569606.1">
    <property type="nucleotide sequence ID" value="NZ_WQKZ01000008.1"/>
</dbReference>
<comment type="caution">
    <text evidence="6">The sequence shown here is derived from an EMBL/GenBank/DDBJ whole genome shotgun (WGS) entry which is preliminary data.</text>
</comment>
<gene>
    <name evidence="6" type="ORF">GO988_21715</name>
</gene>
<dbReference type="PROSITE" id="PS51900">
    <property type="entry name" value="CB"/>
    <property type="match status" value="1"/>
</dbReference>
<feature type="domain" description="Core-binding (CB)" evidence="5">
    <location>
        <begin position="119"/>
        <end position="199"/>
    </location>
</feature>
<organism evidence="6 7">
    <name type="scientific">Hymenobacter ginkgonis</name>
    <dbReference type="NCBI Taxonomy" id="2682976"/>
    <lineage>
        <taxon>Bacteria</taxon>
        <taxon>Pseudomonadati</taxon>
        <taxon>Bacteroidota</taxon>
        <taxon>Cytophagia</taxon>
        <taxon>Cytophagales</taxon>
        <taxon>Hymenobacteraceae</taxon>
        <taxon>Hymenobacter</taxon>
    </lineage>
</organism>
<protein>
    <recommendedName>
        <fullName evidence="5">Core-binding (CB) domain-containing protein</fullName>
    </recommendedName>
</protein>
<dbReference type="InterPro" id="IPR044068">
    <property type="entry name" value="CB"/>
</dbReference>
<dbReference type="SUPFAM" id="SSF56349">
    <property type="entry name" value="DNA breaking-rejoining enzymes"/>
    <property type="match status" value="1"/>
</dbReference>
<dbReference type="Proteomes" id="UP000441336">
    <property type="component" value="Unassembled WGS sequence"/>
</dbReference>
<sequence>MQYTFRQLTSRPDAKGRCRVLLDVTWAGAREKLPTGVSCQPANFDADAKLGRTIAKAEPGSPGLNTKLASLVAELTDLFNKADAHRQAVTRAQVLALALVPGKAAPAPAPAALADPLDTTFLNYYAQWQQEHPGSSADALRRYRQVVNHLEKFQPGMSLRQFTKPVYFEYLAYLYEAGLADATVSQHVKFLRIAHRLAERHIPAWLALRVKFGRAVSLRVEELQALAQVELPAHHQYLHRERERLLFQTLLLLRDSDLRQLKPHHVNEQLLPGIGLTSVLEFHQVKTGHEVRLPLPPAAAAIWQRWQGQVPVVAQQKRNAYLKEIAEAAGLTRTFVRVRFRAGKAEEEPLPLWQAITTHTPRHTGADLVLWGSGGDQNLKEVALGHLAGGSVYGYDTLERYGPLFLQAWEKVGALGAT</sequence>
<evidence type="ECO:0000256" key="3">
    <source>
        <dbReference type="ARBA" id="ARBA00023172"/>
    </source>
</evidence>
<dbReference type="InterPro" id="IPR011010">
    <property type="entry name" value="DNA_brk_join_enz"/>
</dbReference>
<dbReference type="Gene3D" id="1.10.150.130">
    <property type="match status" value="1"/>
</dbReference>